<protein>
    <submittedName>
        <fullName evidence="1">Uncharacterized protein</fullName>
    </submittedName>
</protein>
<dbReference type="EMBL" id="GGEC01054860">
    <property type="protein sequence ID" value="MBX35344.1"/>
    <property type="molecule type" value="Transcribed_RNA"/>
</dbReference>
<sequence length="33" mass="4010">MLLRKFYDHITCSYEYLLLQISCCILDKSYMVC</sequence>
<dbReference type="AlphaFoldDB" id="A0A2P2MYR2"/>
<organism evidence="1">
    <name type="scientific">Rhizophora mucronata</name>
    <name type="common">Asiatic mangrove</name>
    <dbReference type="NCBI Taxonomy" id="61149"/>
    <lineage>
        <taxon>Eukaryota</taxon>
        <taxon>Viridiplantae</taxon>
        <taxon>Streptophyta</taxon>
        <taxon>Embryophyta</taxon>
        <taxon>Tracheophyta</taxon>
        <taxon>Spermatophyta</taxon>
        <taxon>Magnoliopsida</taxon>
        <taxon>eudicotyledons</taxon>
        <taxon>Gunneridae</taxon>
        <taxon>Pentapetalae</taxon>
        <taxon>rosids</taxon>
        <taxon>fabids</taxon>
        <taxon>Malpighiales</taxon>
        <taxon>Rhizophoraceae</taxon>
        <taxon>Rhizophora</taxon>
    </lineage>
</organism>
<accession>A0A2P2MYR2</accession>
<name>A0A2P2MYR2_RHIMU</name>
<proteinExistence type="predicted"/>
<reference evidence="1" key="1">
    <citation type="submission" date="2018-02" db="EMBL/GenBank/DDBJ databases">
        <title>Rhizophora mucronata_Transcriptome.</title>
        <authorList>
            <person name="Meera S.P."/>
            <person name="Sreeshan A."/>
            <person name="Augustine A."/>
        </authorList>
    </citation>
    <scope>NUCLEOTIDE SEQUENCE</scope>
    <source>
        <tissue evidence="1">Leaf</tissue>
    </source>
</reference>
<evidence type="ECO:0000313" key="1">
    <source>
        <dbReference type="EMBL" id="MBX35344.1"/>
    </source>
</evidence>